<feature type="compositionally biased region" description="Low complexity" evidence="1">
    <location>
        <begin position="1420"/>
        <end position="1430"/>
    </location>
</feature>
<dbReference type="PANTHER" id="PTHR45737:SF5">
    <property type="entry name" value="POLY [ADP-RIBOSE] POLYMERASE-RELATED"/>
    <property type="match status" value="1"/>
</dbReference>
<dbReference type="InterPro" id="IPR036465">
    <property type="entry name" value="vWFA_dom_sf"/>
</dbReference>
<feature type="region of interest" description="Disordered" evidence="1">
    <location>
        <begin position="676"/>
        <end position="913"/>
    </location>
</feature>
<dbReference type="STRING" id="670386.D3B9P2"/>
<proteinExistence type="predicted"/>
<evidence type="ECO:0000313" key="6">
    <source>
        <dbReference type="Proteomes" id="UP000001396"/>
    </source>
</evidence>
<feature type="compositionally biased region" description="Low complexity" evidence="1">
    <location>
        <begin position="710"/>
        <end position="737"/>
    </location>
</feature>
<evidence type="ECO:0000259" key="2">
    <source>
        <dbReference type="PROSITE" id="PS50234"/>
    </source>
</evidence>
<organism evidence="5 6">
    <name type="scientific">Heterostelium pallidum (strain ATCC 26659 / Pp 5 / PN500)</name>
    <name type="common">Cellular slime mold</name>
    <name type="synonym">Polysphondylium pallidum</name>
    <dbReference type="NCBI Taxonomy" id="670386"/>
    <lineage>
        <taxon>Eukaryota</taxon>
        <taxon>Amoebozoa</taxon>
        <taxon>Evosea</taxon>
        <taxon>Eumycetozoa</taxon>
        <taxon>Dictyostelia</taxon>
        <taxon>Acytosteliales</taxon>
        <taxon>Acytosteliaceae</taxon>
        <taxon>Heterostelium</taxon>
    </lineage>
</organism>
<dbReference type="OMA" id="FPIGMGE"/>
<comment type="caution">
    <text evidence="5">The sequence shown here is derived from an EMBL/GenBank/DDBJ whole genome shotgun (WGS) entry which is preliminary data.</text>
</comment>
<dbReference type="PROSITE" id="PS51366">
    <property type="entry name" value="MI"/>
    <property type="match status" value="1"/>
</dbReference>
<feature type="domain" description="VWFA" evidence="2">
    <location>
        <begin position="355"/>
        <end position="525"/>
    </location>
</feature>
<feature type="domain" description="MI" evidence="3">
    <location>
        <begin position="1417"/>
        <end position="1549"/>
    </location>
</feature>
<dbReference type="GeneID" id="31360674"/>
<feature type="region of interest" description="Disordered" evidence="1">
    <location>
        <begin position="1275"/>
        <end position="1439"/>
    </location>
</feature>
<feature type="compositionally biased region" description="Basic and acidic residues" evidence="1">
    <location>
        <begin position="1275"/>
        <end position="1326"/>
    </location>
</feature>
<accession>D3B9P2</accession>
<feature type="compositionally biased region" description="Low complexity" evidence="1">
    <location>
        <begin position="686"/>
        <end position="700"/>
    </location>
</feature>
<keyword evidence="6" id="KW-1185">Reference proteome</keyword>
<feature type="compositionally biased region" description="Low complexity" evidence="1">
    <location>
        <begin position="769"/>
        <end position="869"/>
    </location>
</feature>
<dbReference type="InterPro" id="IPR003890">
    <property type="entry name" value="MIF4G-like_typ-3"/>
</dbReference>
<dbReference type="PROSITE" id="PS50234">
    <property type="entry name" value="VWFA"/>
    <property type="match status" value="1"/>
</dbReference>
<dbReference type="Pfam" id="PF02854">
    <property type="entry name" value="MIF4G"/>
    <property type="match status" value="1"/>
</dbReference>
<feature type="compositionally biased region" description="Low complexity" evidence="1">
    <location>
        <begin position="883"/>
        <end position="913"/>
    </location>
</feature>
<dbReference type="EMBL" id="ADBJ01000022">
    <property type="protein sequence ID" value="EFA81954.1"/>
    <property type="molecule type" value="Genomic_DNA"/>
</dbReference>
<dbReference type="Pfam" id="PF13768">
    <property type="entry name" value="VWA_3"/>
    <property type="match status" value="1"/>
</dbReference>
<evidence type="ECO:0000256" key="1">
    <source>
        <dbReference type="SAM" id="MobiDB-lite"/>
    </source>
</evidence>
<dbReference type="PROSITE" id="PS51468">
    <property type="entry name" value="VIT"/>
    <property type="match status" value="1"/>
</dbReference>
<sequence length="1739" mass="191033">MYSALWKKNGDQIHPSFMSVNARVVDLAAQLVFKKTYSNIGKAFGVGQSDEATFKAHLNTSLGVLTGFEIRLDGKKISAEVTNLGEALKQLDSHTAANIAKEANTQDPYLEEDFFMCRLTNLVQYQELEVIITYVTEMSMQGEYLYMVFPTSLSQTEEEQANNSSNNINIKPTEQIQQQQQSILNNSSNNNNSSIKQGLSIKLDLEMPSSIVEIKSPSHPDQIITKIGKNGEDSNFGSVEYEDTRPIDAANQNDLTILVKLKDPHEPAGFIERNQDGSHALMLVFYPRLSNNNNTTQQSPSTPTTQPTIDLATTSFAAAVQQQQLLQAPSSPLPTSGSNTPQKVYPLATSTQEMELIFLVDCSESMAGYNLNHAKKGLHLFCHSLPKSTFFNIISFGSTFKKLFAKSMQYGGENLEAATQYIKNLKSESGETNLLAPLQDIYNAPAVRPRKIFILTDGGVSNVGPIVELVRQNADNTSVFPIGMGEFGSRQLVDVVANAGCGVAELAIENETIENKVMRQLKRALQPAYTNIRIDWGTMSSKMQAPRDLRTLFDGDRLTVFNILSKDEKFNGTVKLLANGPNGPVSFQIQIKGDDVKQGDMIHCLAAYTLISDLQYQLLDTTDPAESDRLTKRIVELGIKYGLATNYTSFLAADDKDSPLPHNVLSESAMISLRGSASGIPTNMNQHHTTAQPQQQQQQASTISPLRQLSSTSPPFTPSTSNLSPSAPSFTPSTPLSKSTLKFNSPEFVPKSLQGGHPSIPFTIPAKLAPTTTPAPVAATPTPAPATTTTPVAAATSTPVAATTPAPVTSTPTPAPAVTTPAPIEATPTPAPAAVTPAPAAVTPTPAPVEATPTPAPAAVTPAPVVATPTPTPAPASPSKDNASVAPTTSTTTPAPAPSTTAAQPPAKAVAPAADSQASKIAAAIQAGLSQFGMVSNPTTSTAPPANIAAANSVSPPSGKKQYSIQFLLGQRYIDSNTLIPEKLKPYSSLLNQHQKPGAIFGQKENRRGKDRHHDNFKNQPAHPPAVPVKKIFSKDTAGEYSEIYKKFKFNLNRITMDTYATLIKTIEEITIPNEEVLKGVAKILFEKAIIDQKYSAVYAIMSGHLDVKFPKFENNITLKREVILNCQSVFEEKPDRSKFEALSKEDQEEQEFFIKRRTLGNIKFIGELYKHSVLAESIVIQCIKFLLGKAQESASEDIVEGVVKLITTIGKKLDADPTKPAIMTTFSTLLSISENEKFSSRARYLVLGLLDLRSERWEPKTTGMLKVNKDDHDKEERFIKAHGGRGGDRDDRDRERGRDRRGERRDRERERDRDDRRGGDRDSTPRKGGIFGKGSKSDGKSDGWEIAGKSPKDNNKKTPKKNELNSSSNSTPIKGGVTSPLRNSTSGTNKKDNQRQNMFSVLDDDDFPQGSPKKSQLEPTATPTPAKPDTNNEITTEKLEDTISMTLDEYVESRDVDEAIECLKELNYPNLYGKRDKEKDAVLELIHSLILSQMYTPENFKEGLKEVLDSIEDIEIDLPFASKFLAQVVGVCIEAEVFPLNYLEEAYIDLVDNGKAESMLKETFMAIENQADTDRLAELYEKTNNLDILKLFRPKNRNTQYLQEEFFQEYFPYLSTSKVVVSSDQSAEPTLSEHLILLQKADGYWELNKPLAGVISVPLSNLENAENSDSLSLTHPNIWATCLAYSFIQINFTEEQEDLELIKHKTLEWLNAEYEQPNPPTKPLDEILKKATRLISEY</sequence>
<dbReference type="PANTHER" id="PTHR45737">
    <property type="entry name" value="VON WILLEBRAND FACTOR A DOMAIN-CONTAINING PROTEIN 5A"/>
    <property type="match status" value="1"/>
</dbReference>
<dbReference type="SMART" id="SM00543">
    <property type="entry name" value="MIF4G"/>
    <property type="match status" value="1"/>
</dbReference>
<dbReference type="InterPro" id="IPR016024">
    <property type="entry name" value="ARM-type_fold"/>
</dbReference>
<dbReference type="Pfam" id="PF08487">
    <property type="entry name" value="VIT"/>
    <property type="match status" value="1"/>
</dbReference>
<dbReference type="InParanoid" id="D3B9P2"/>
<dbReference type="Pfam" id="PF02847">
    <property type="entry name" value="MA3"/>
    <property type="match status" value="1"/>
</dbReference>
<dbReference type="Gene3D" id="3.40.50.410">
    <property type="entry name" value="von Willebrand factor, type A domain"/>
    <property type="match status" value="1"/>
</dbReference>
<feature type="compositionally biased region" description="Basic and acidic residues" evidence="1">
    <location>
        <begin position="1351"/>
        <end position="1364"/>
    </location>
</feature>
<name>D3B9P2_HETP5</name>
<dbReference type="InterPro" id="IPR003891">
    <property type="entry name" value="Initiation_fac_eIF4g_MI"/>
</dbReference>
<reference evidence="5 6" key="1">
    <citation type="journal article" date="2011" name="Genome Res.">
        <title>Phylogeny-wide analysis of social amoeba genomes highlights ancient origins for complex intercellular communication.</title>
        <authorList>
            <person name="Heidel A.J."/>
            <person name="Lawal H.M."/>
            <person name="Felder M."/>
            <person name="Schilde C."/>
            <person name="Helps N.R."/>
            <person name="Tunggal B."/>
            <person name="Rivero F."/>
            <person name="John U."/>
            <person name="Schleicher M."/>
            <person name="Eichinger L."/>
            <person name="Platzer M."/>
            <person name="Noegel A.A."/>
            <person name="Schaap P."/>
            <person name="Gloeckner G."/>
        </authorList>
    </citation>
    <scope>NUCLEOTIDE SEQUENCE [LARGE SCALE GENOMIC DNA]</scope>
    <source>
        <strain evidence="6">ATCC 26659 / Pp 5 / PN500</strain>
    </source>
</reference>
<feature type="domain" description="VIT" evidence="4">
    <location>
        <begin position="1"/>
        <end position="136"/>
    </location>
</feature>
<dbReference type="GO" id="GO:0003723">
    <property type="term" value="F:RNA binding"/>
    <property type="evidence" value="ECO:0007669"/>
    <property type="project" value="InterPro"/>
</dbReference>
<dbReference type="SUPFAM" id="SSF53300">
    <property type="entry name" value="vWA-like"/>
    <property type="match status" value="1"/>
</dbReference>
<dbReference type="InterPro" id="IPR002035">
    <property type="entry name" value="VWF_A"/>
</dbReference>
<dbReference type="SMART" id="SM00544">
    <property type="entry name" value="MA3"/>
    <property type="match status" value="1"/>
</dbReference>
<gene>
    <name evidence="5" type="ORF">PPL_05188</name>
</gene>
<evidence type="ECO:0000259" key="4">
    <source>
        <dbReference type="PROSITE" id="PS51468"/>
    </source>
</evidence>
<dbReference type="SUPFAM" id="SSF48371">
    <property type="entry name" value="ARM repeat"/>
    <property type="match status" value="2"/>
</dbReference>
<evidence type="ECO:0000313" key="5">
    <source>
        <dbReference type="EMBL" id="EFA81954.1"/>
    </source>
</evidence>
<dbReference type="Gene3D" id="1.25.40.180">
    <property type="match status" value="2"/>
</dbReference>
<evidence type="ECO:0000259" key="3">
    <source>
        <dbReference type="PROSITE" id="PS51366"/>
    </source>
</evidence>
<protein>
    <submittedName>
        <fullName evidence="5">Type A von Willebrand factor domain-containing protein</fullName>
    </submittedName>
</protein>
<dbReference type="Proteomes" id="UP000001396">
    <property type="component" value="Unassembled WGS sequence"/>
</dbReference>
<dbReference type="PRINTS" id="PR01217">
    <property type="entry name" value="PRICHEXTENSN"/>
</dbReference>
<dbReference type="RefSeq" id="XP_020434071.1">
    <property type="nucleotide sequence ID" value="XM_020576082.1"/>
</dbReference>
<dbReference type="SMART" id="SM00327">
    <property type="entry name" value="VWA"/>
    <property type="match status" value="1"/>
</dbReference>
<dbReference type="InterPro" id="IPR013694">
    <property type="entry name" value="VIT"/>
</dbReference>